<keyword evidence="5" id="KW-1185">Reference proteome</keyword>
<evidence type="ECO:0000313" key="5">
    <source>
        <dbReference type="Proteomes" id="UP000316225"/>
    </source>
</evidence>
<dbReference type="RefSeq" id="WP_145400125.1">
    <property type="nucleotide sequence ID" value="NZ_VLKU01000020.1"/>
</dbReference>
<proteinExistence type="inferred from homology"/>
<dbReference type="Gene3D" id="3.90.1530.30">
    <property type="match status" value="1"/>
</dbReference>
<dbReference type="InterPro" id="IPR050336">
    <property type="entry name" value="Chromosome_partition/occlusion"/>
</dbReference>
<protein>
    <submittedName>
        <fullName evidence="4">ParB family chromosome partitioning protein</fullName>
    </submittedName>
</protein>
<dbReference type="InterPro" id="IPR004437">
    <property type="entry name" value="ParB/RepB/Spo0J"/>
</dbReference>
<dbReference type="SUPFAM" id="SSF110849">
    <property type="entry name" value="ParB/Sulfiredoxin"/>
    <property type="match status" value="1"/>
</dbReference>
<dbReference type="AlphaFoldDB" id="A0A562N6H6"/>
<dbReference type="SUPFAM" id="SSF109709">
    <property type="entry name" value="KorB DNA-binding domain-like"/>
    <property type="match status" value="1"/>
</dbReference>
<evidence type="ECO:0000313" key="4">
    <source>
        <dbReference type="EMBL" id="TWI27789.1"/>
    </source>
</evidence>
<feature type="domain" description="ParB-like N-terminal" evidence="3">
    <location>
        <begin position="17"/>
        <end position="111"/>
    </location>
</feature>
<dbReference type="PANTHER" id="PTHR33375:SF7">
    <property type="entry name" value="CHROMOSOME 2-PARTITIONING PROTEIN PARB-RELATED"/>
    <property type="match status" value="1"/>
</dbReference>
<evidence type="ECO:0000256" key="2">
    <source>
        <dbReference type="SAM" id="MobiDB-lite"/>
    </source>
</evidence>
<dbReference type="Pfam" id="PF17762">
    <property type="entry name" value="HTH_ParB"/>
    <property type="match status" value="1"/>
</dbReference>
<dbReference type="CDD" id="cd16406">
    <property type="entry name" value="ParB_N_like"/>
    <property type="match status" value="1"/>
</dbReference>
<comment type="caution">
    <text evidence="4">The sequence shown here is derived from an EMBL/GenBank/DDBJ whole genome shotgun (WGS) entry which is preliminary data.</text>
</comment>
<organism evidence="4 5">
    <name type="scientific">Paracoccus sulfuroxidans</name>
    <dbReference type="NCBI Taxonomy" id="384678"/>
    <lineage>
        <taxon>Bacteria</taxon>
        <taxon>Pseudomonadati</taxon>
        <taxon>Pseudomonadota</taxon>
        <taxon>Alphaproteobacteria</taxon>
        <taxon>Rhodobacterales</taxon>
        <taxon>Paracoccaceae</taxon>
        <taxon>Paracoccus</taxon>
    </lineage>
</organism>
<reference evidence="4 5" key="1">
    <citation type="journal article" date="2015" name="Stand. Genomic Sci.">
        <title>Genomic Encyclopedia of Bacterial and Archaeal Type Strains, Phase III: the genomes of soil and plant-associated and newly described type strains.</title>
        <authorList>
            <person name="Whitman W.B."/>
            <person name="Woyke T."/>
            <person name="Klenk H.P."/>
            <person name="Zhou Y."/>
            <person name="Lilburn T.G."/>
            <person name="Beck B.J."/>
            <person name="De Vos P."/>
            <person name="Vandamme P."/>
            <person name="Eisen J.A."/>
            <person name="Garrity G."/>
            <person name="Hugenholtz P."/>
            <person name="Kyrpides N.C."/>
        </authorList>
    </citation>
    <scope>NUCLEOTIDE SEQUENCE [LARGE SCALE GENOMIC DNA]</scope>
    <source>
        <strain evidence="4 5">CGMCC 1.5364</strain>
    </source>
</reference>
<dbReference type="PANTHER" id="PTHR33375">
    <property type="entry name" value="CHROMOSOME-PARTITIONING PROTEIN PARB-RELATED"/>
    <property type="match status" value="1"/>
</dbReference>
<dbReference type="InterPro" id="IPR041468">
    <property type="entry name" value="HTH_ParB/Spo0J"/>
</dbReference>
<sequence>MTDQTPGRAAAPAAEIVNLALSDLTLSPLNPRQDADPAGIAALAASIRTVGLMQNLSGLSREGGKVEIVAGGRRLRALNLLAETGDAPEFVPVALTSDIQLAQFWANTENSAREELHPADEVRAYFAMLMEGNATVSQVAAAFAVTEAHVRRRVRLGALPAPVLDALKAGEINLSQAQAMTISQDEDLILAALDKAKNNKWCNEHDIRAIVLPHRISGSDRRLKFVGLDAYAAAGGKSTADLFNDETILHSPDVLDRVFAEKLDAAAETYTENGWKWVRTYAEPQPNWSEIAVAARLYREEGELTEVQMARYDELAELYNGDALDEDGESELEALQIILEGVYTTEQRAGSGVLVYVDYAGEVRASEGIVLPEDADAAIAAGLIEADHVTPAKSAASGAGSAEAEKPALSQALVTDLQAMRNAAVQGALLDKPKLALDLLAFTMSERFGPIDMAFHPSNITPSEAEGFTPDPRFSGTDAEDEAEDDAANPFEAFRAKGEKHRNAVLALTVARCLKYGFASFTSGGRLHLFDAIEAEVKANIRQVWTPTAANFFGRVNAVYLEDLLADLTGCDRSSAEFRAFAGGKKKDKAATLERLFSDPDTQALWKIDAAQKARIDAWAPDGI</sequence>
<dbReference type="GO" id="GO:0007059">
    <property type="term" value="P:chromosome segregation"/>
    <property type="evidence" value="ECO:0007669"/>
    <property type="project" value="TreeGrafter"/>
</dbReference>
<comment type="similarity">
    <text evidence="1">Belongs to the ParB family.</text>
</comment>
<dbReference type="Gene3D" id="1.10.10.2830">
    <property type="match status" value="1"/>
</dbReference>
<dbReference type="EMBL" id="VLKU01000020">
    <property type="protein sequence ID" value="TWI27789.1"/>
    <property type="molecule type" value="Genomic_DNA"/>
</dbReference>
<dbReference type="Pfam" id="PF02195">
    <property type="entry name" value="ParB_N"/>
    <property type="match status" value="1"/>
</dbReference>
<accession>A0A562N6H6</accession>
<evidence type="ECO:0000259" key="3">
    <source>
        <dbReference type="SMART" id="SM00470"/>
    </source>
</evidence>
<dbReference type="Proteomes" id="UP000316225">
    <property type="component" value="Unassembled WGS sequence"/>
</dbReference>
<name>A0A562N6H6_9RHOB</name>
<dbReference type="SMART" id="SM00470">
    <property type="entry name" value="ParB"/>
    <property type="match status" value="1"/>
</dbReference>
<dbReference type="NCBIfam" id="TIGR00180">
    <property type="entry name" value="parB_part"/>
    <property type="match status" value="1"/>
</dbReference>
<gene>
    <name evidence="4" type="ORF">IQ24_03985</name>
</gene>
<dbReference type="OrthoDB" id="9813122at2"/>
<feature type="region of interest" description="Disordered" evidence="2">
    <location>
        <begin position="462"/>
        <end position="482"/>
    </location>
</feature>
<evidence type="ECO:0000256" key="1">
    <source>
        <dbReference type="ARBA" id="ARBA00006295"/>
    </source>
</evidence>
<dbReference type="GO" id="GO:0003677">
    <property type="term" value="F:DNA binding"/>
    <property type="evidence" value="ECO:0007669"/>
    <property type="project" value="InterPro"/>
</dbReference>
<dbReference type="GO" id="GO:0005694">
    <property type="term" value="C:chromosome"/>
    <property type="evidence" value="ECO:0007669"/>
    <property type="project" value="TreeGrafter"/>
</dbReference>
<dbReference type="InterPro" id="IPR036086">
    <property type="entry name" value="ParB/Sulfiredoxin_sf"/>
</dbReference>
<dbReference type="InterPro" id="IPR003115">
    <property type="entry name" value="ParB_N"/>
</dbReference>